<gene>
    <name evidence="6" type="ORF">FBY41_0362</name>
</gene>
<evidence type="ECO:0000256" key="2">
    <source>
        <dbReference type="ARBA" id="ARBA00022676"/>
    </source>
</evidence>
<evidence type="ECO:0000313" key="7">
    <source>
        <dbReference type="Proteomes" id="UP000316747"/>
    </source>
</evidence>
<evidence type="ECO:0000256" key="1">
    <source>
        <dbReference type="ARBA" id="ARBA00021292"/>
    </source>
</evidence>
<name>A0A543I081_9MICO</name>
<evidence type="ECO:0000313" key="6">
    <source>
        <dbReference type="EMBL" id="TQM64004.1"/>
    </source>
</evidence>
<dbReference type="InterPro" id="IPR050194">
    <property type="entry name" value="Glycosyltransferase_grp1"/>
</dbReference>
<evidence type="ECO:0000256" key="3">
    <source>
        <dbReference type="ARBA" id="ARBA00022679"/>
    </source>
</evidence>
<protein>
    <recommendedName>
        <fullName evidence="1">D-inositol 3-phosphate glycosyltransferase</fullName>
    </recommendedName>
</protein>
<evidence type="ECO:0000259" key="4">
    <source>
        <dbReference type="Pfam" id="PF00534"/>
    </source>
</evidence>
<dbReference type="Proteomes" id="UP000316747">
    <property type="component" value="Unassembled WGS sequence"/>
</dbReference>
<accession>A0A543I081</accession>
<dbReference type="Gene3D" id="3.40.50.2000">
    <property type="entry name" value="Glycogen Phosphorylase B"/>
    <property type="match status" value="2"/>
</dbReference>
<dbReference type="Pfam" id="PF13439">
    <property type="entry name" value="Glyco_transf_4"/>
    <property type="match status" value="1"/>
</dbReference>
<dbReference type="GO" id="GO:1901137">
    <property type="term" value="P:carbohydrate derivative biosynthetic process"/>
    <property type="evidence" value="ECO:0007669"/>
    <property type="project" value="UniProtKB-ARBA"/>
</dbReference>
<sequence length="368" mass="40163">MTERPRVAIAHDYLTQRGGAERVVLALHRAFPDATIHTTLYDPEGTYPEFRDARIVTSPINRIGLLRREHRAALPLLPYAVSRLRVDADVVVASSSGWAHGVPTTGRKIVYCHAPARWLYQADAYLGDEAGRGAKARALDVLGGWLRRWDRRAAASADVYLANSTVVRERIAAAYGIDAAVVPPPYGVDASGELSPVAALADWEDGYLLVVSRLLPYKNVDVAIDAVRGLPERLVVVGHGPQAEQLRAAAPENVRLLSGLTDAELRWTYAHARALVGPSLEDFGLTPLEAATFGVPTLALHGGGYLDTIDEQVNGLFFDEPTVAAVRAAIVSARDRAWSAEAIRAHAEAFSEERFHERIRTEVSRFLD</sequence>
<feature type="domain" description="Glycosyl transferase family 1" evidence="4">
    <location>
        <begin position="204"/>
        <end position="331"/>
    </location>
</feature>
<dbReference type="GO" id="GO:0016757">
    <property type="term" value="F:glycosyltransferase activity"/>
    <property type="evidence" value="ECO:0007669"/>
    <property type="project" value="UniProtKB-KW"/>
</dbReference>
<keyword evidence="2" id="KW-0328">Glycosyltransferase</keyword>
<dbReference type="PANTHER" id="PTHR45947:SF3">
    <property type="entry name" value="SULFOQUINOVOSYL TRANSFERASE SQD2"/>
    <property type="match status" value="1"/>
</dbReference>
<proteinExistence type="predicted"/>
<dbReference type="EMBL" id="VFPM01000001">
    <property type="protein sequence ID" value="TQM64004.1"/>
    <property type="molecule type" value="Genomic_DNA"/>
</dbReference>
<dbReference type="SUPFAM" id="SSF53756">
    <property type="entry name" value="UDP-Glycosyltransferase/glycogen phosphorylase"/>
    <property type="match status" value="1"/>
</dbReference>
<dbReference type="InterPro" id="IPR001296">
    <property type="entry name" value="Glyco_trans_1"/>
</dbReference>
<evidence type="ECO:0000259" key="5">
    <source>
        <dbReference type="Pfam" id="PF13439"/>
    </source>
</evidence>
<reference evidence="6 7" key="1">
    <citation type="submission" date="2019-06" db="EMBL/GenBank/DDBJ databases">
        <title>Genome sequencing of plant associated microbes to promote plant fitness in Sorghum bicolor and Oryza sativa.</title>
        <authorList>
            <person name="Coleman-Derr D."/>
        </authorList>
    </citation>
    <scope>NUCLEOTIDE SEQUENCE [LARGE SCALE GENOMIC DNA]</scope>
    <source>
        <strain evidence="6 7">KV-663</strain>
    </source>
</reference>
<keyword evidence="3 6" id="KW-0808">Transferase</keyword>
<keyword evidence="7" id="KW-1185">Reference proteome</keyword>
<organism evidence="6 7">
    <name type="scientific">Humibacillus xanthopallidus</name>
    <dbReference type="NCBI Taxonomy" id="412689"/>
    <lineage>
        <taxon>Bacteria</taxon>
        <taxon>Bacillati</taxon>
        <taxon>Actinomycetota</taxon>
        <taxon>Actinomycetes</taxon>
        <taxon>Micrococcales</taxon>
        <taxon>Intrasporangiaceae</taxon>
        <taxon>Humibacillus</taxon>
    </lineage>
</organism>
<dbReference type="InterPro" id="IPR028098">
    <property type="entry name" value="Glyco_trans_4-like_N"/>
</dbReference>
<dbReference type="PANTHER" id="PTHR45947">
    <property type="entry name" value="SULFOQUINOVOSYL TRANSFERASE SQD2"/>
    <property type="match status" value="1"/>
</dbReference>
<comment type="caution">
    <text evidence="6">The sequence shown here is derived from an EMBL/GenBank/DDBJ whole genome shotgun (WGS) entry which is preliminary data.</text>
</comment>
<dbReference type="OrthoDB" id="9801573at2"/>
<feature type="domain" description="Glycosyltransferase subfamily 4-like N-terminal" evidence="5">
    <location>
        <begin position="18"/>
        <end position="185"/>
    </location>
</feature>
<dbReference type="RefSeq" id="WP_141841716.1">
    <property type="nucleotide sequence ID" value="NZ_VFPM01000001.1"/>
</dbReference>
<dbReference type="Pfam" id="PF00534">
    <property type="entry name" value="Glycos_transf_1"/>
    <property type="match status" value="1"/>
</dbReference>
<dbReference type="AlphaFoldDB" id="A0A543I081"/>